<evidence type="ECO:0000313" key="1">
    <source>
        <dbReference type="EMBL" id="MDI9241827.1"/>
    </source>
</evidence>
<evidence type="ECO:0000313" key="2">
    <source>
        <dbReference type="Proteomes" id="UP001300383"/>
    </source>
</evidence>
<dbReference type="SUPFAM" id="SSF53795">
    <property type="entry name" value="PEP carboxykinase-like"/>
    <property type="match status" value="1"/>
</dbReference>
<proteinExistence type="predicted"/>
<organism evidence="1 2">
    <name type="scientific">Fusibacillus kribbianus</name>
    <dbReference type="NCBI Taxonomy" id="3044208"/>
    <lineage>
        <taxon>Bacteria</taxon>
        <taxon>Bacillati</taxon>
        <taxon>Bacillota</taxon>
        <taxon>Clostridia</taxon>
        <taxon>Lachnospirales</taxon>
        <taxon>Lachnospiraceae</taxon>
        <taxon>Fusibacillus</taxon>
    </lineage>
</organism>
<keyword evidence="2" id="KW-1185">Reference proteome</keyword>
<protein>
    <recommendedName>
        <fullName evidence="3">SynChlorMet cassette protein ScmC</fullName>
    </recommendedName>
</protein>
<reference evidence="1 2" key="1">
    <citation type="submission" date="2023-05" db="EMBL/GenBank/DDBJ databases">
        <title>[ruminococcus] sp. nov., isolated from a pig farm feces dump.</title>
        <authorList>
            <person name="Chang Y.-H."/>
        </authorList>
    </citation>
    <scope>NUCLEOTIDE SEQUENCE [LARGE SCALE GENOMIC DNA]</scope>
    <source>
        <strain evidence="1 2">YH-rum2234</strain>
    </source>
</reference>
<evidence type="ECO:0008006" key="3">
    <source>
        <dbReference type="Google" id="ProtNLM"/>
    </source>
</evidence>
<dbReference type="AlphaFoldDB" id="A0AAP4EXI1"/>
<sequence length="260" mass="29832">MAFYHPEEQTADFRFFIAEQETDDSGTLLWGSEEFSIPTFLYQRNSGQFDWITRQKDRSPGMSFRISNDWTQFVLYQDHTGSKGERAFREFGSLFSYAVLNYHACVLHGVVMEYDGMGILVVAAAGTGKTTHTRMWRDYKNALILNGDRCLCRKKDGVWYAYGMPWSGSSGEYINRRVPISCIINLNRGSENTVYPLSTFDGSIRLMQRIFAPAWPGQLQNQGFTYCEELASELPILDFYCKPDPESADILEKAIRCICR</sequence>
<dbReference type="RefSeq" id="WP_283230332.1">
    <property type="nucleotide sequence ID" value="NZ_JASGBQ010000005.1"/>
</dbReference>
<name>A0AAP4EXI1_9FIRM</name>
<dbReference type="Proteomes" id="UP001300383">
    <property type="component" value="Unassembled WGS sequence"/>
</dbReference>
<gene>
    <name evidence="1" type="ORF">QJ036_04945</name>
</gene>
<accession>A0AAP4EXI1</accession>
<dbReference type="EMBL" id="JASGBQ010000005">
    <property type="protein sequence ID" value="MDI9241827.1"/>
    <property type="molecule type" value="Genomic_DNA"/>
</dbReference>
<comment type="caution">
    <text evidence="1">The sequence shown here is derived from an EMBL/GenBank/DDBJ whole genome shotgun (WGS) entry which is preliminary data.</text>
</comment>